<dbReference type="Ensembl" id="ENSCSET00000004415.1">
    <property type="protein sequence ID" value="ENSCSEP00000004360.1"/>
    <property type="gene ID" value="ENSCSEG00000002834.1"/>
</dbReference>
<dbReference type="AlphaFoldDB" id="A0A3P8UVS0"/>
<reference evidence="6" key="2">
    <citation type="submission" date="2025-08" db="UniProtKB">
        <authorList>
            <consortium name="Ensembl"/>
        </authorList>
    </citation>
    <scope>IDENTIFICATION</scope>
</reference>
<keyword evidence="7" id="KW-1185">Reference proteome</keyword>
<evidence type="ECO:0000256" key="3">
    <source>
        <dbReference type="PROSITE-ProRule" id="PRU00192"/>
    </source>
</evidence>
<dbReference type="InterPro" id="IPR001660">
    <property type="entry name" value="SAM"/>
</dbReference>
<dbReference type="InParanoid" id="A0A3P8UVS0"/>
<keyword evidence="1 3" id="KW-0728">SH3 domain</keyword>
<dbReference type="OrthoDB" id="10047268at2759"/>
<evidence type="ECO:0000256" key="1">
    <source>
        <dbReference type="ARBA" id="ARBA00022443"/>
    </source>
</evidence>
<dbReference type="GeneID" id="103390528"/>
<feature type="region of interest" description="Disordered" evidence="4">
    <location>
        <begin position="307"/>
        <end position="407"/>
    </location>
</feature>
<dbReference type="PANTHER" id="PTHR12301:SF5">
    <property type="entry name" value="SAM AND SH3 DOMAIN-CONTAINING PROTEIN 3"/>
    <property type="match status" value="1"/>
</dbReference>
<dbReference type="Proteomes" id="UP000265120">
    <property type="component" value="Chromosome 15"/>
</dbReference>
<feature type="compositionally biased region" description="Basic and acidic residues" evidence="4">
    <location>
        <begin position="319"/>
        <end position="336"/>
    </location>
</feature>
<feature type="domain" description="SH3" evidence="5">
    <location>
        <begin position="170"/>
        <end position="231"/>
    </location>
</feature>
<evidence type="ECO:0000313" key="7">
    <source>
        <dbReference type="Proteomes" id="UP000265120"/>
    </source>
</evidence>
<dbReference type="STRING" id="244447.ENSCSEP00000004360"/>
<dbReference type="RefSeq" id="XP_024919251.1">
    <property type="nucleotide sequence ID" value="XM_025063483.1"/>
</dbReference>
<dbReference type="SMART" id="SM00326">
    <property type="entry name" value="SH3"/>
    <property type="match status" value="1"/>
</dbReference>
<organism evidence="6 7">
    <name type="scientific">Cynoglossus semilaevis</name>
    <name type="common">Tongue sole</name>
    <dbReference type="NCBI Taxonomy" id="244447"/>
    <lineage>
        <taxon>Eukaryota</taxon>
        <taxon>Metazoa</taxon>
        <taxon>Chordata</taxon>
        <taxon>Craniata</taxon>
        <taxon>Vertebrata</taxon>
        <taxon>Euteleostomi</taxon>
        <taxon>Actinopterygii</taxon>
        <taxon>Neopterygii</taxon>
        <taxon>Teleostei</taxon>
        <taxon>Neoteleostei</taxon>
        <taxon>Acanthomorphata</taxon>
        <taxon>Carangaria</taxon>
        <taxon>Pleuronectiformes</taxon>
        <taxon>Pleuronectoidei</taxon>
        <taxon>Cynoglossidae</taxon>
        <taxon>Cynoglossinae</taxon>
        <taxon>Cynoglossus</taxon>
    </lineage>
</organism>
<dbReference type="Gene3D" id="2.30.30.40">
    <property type="entry name" value="SH3 Domains"/>
    <property type="match status" value="1"/>
</dbReference>
<dbReference type="OMA" id="DKEPTQK"/>
<dbReference type="SMART" id="SM00454">
    <property type="entry name" value="SAM"/>
    <property type="match status" value="1"/>
</dbReference>
<evidence type="ECO:0000256" key="4">
    <source>
        <dbReference type="SAM" id="MobiDB-lite"/>
    </source>
</evidence>
<feature type="compositionally biased region" description="Acidic residues" evidence="4">
    <location>
        <begin position="307"/>
        <end position="318"/>
    </location>
</feature>
<protein>
    <submittedName>
        <fullName evidence="6">SAM and SH3 domain containing 3</fullName>
    </submittedName>
</protein>
<dbReference type="InterPro" id="IPR051725">
    <property type="entry name" value="SAM-SH3_domain_protein"/>
</dbReference>
<sequence>MLRRRPSNASEKEQVQKKKLTLQRSSSFKDFMKPKIASPVMTDKEVTLEENAAETAAAEEVVKGGIKLSKKWRNVISRTMTRKTSKMVQKALAEEGLDDAEDMSPVSPDFLPDLSLGQRNSVCSTGSEETVSSPIYRQLSGSSDRQSLDSGFSQRDSMRLEDNSLSYTGPFCGRALVHTDFTPSPYDMDSLKLQKGDVIYIIEKPPVGTWTGKLNNKVGSFKFIYVNLLPDESPPTRRKRCSRKSKPKTLEEVLDSIGLMELSSLLSMHGFQSLEDFTGLKESHLNELNITDSEQRTKILSATELFQDSEEESDDPHEDQEQVRSGEPAKEPRDSGCFESGENVDNGCVEKRAEEADEASEEQTEKKQEQKDREDETGGEKKEDETTDRLQVVEEHLRELSLEDGGH</sequence>
<keyword evidence="2" id="KW-0597">Phosphoprotein</keyword>
<feature type="compositionally biased region" description="Basic and acidic residues" evidence="4">
    <location>
        <begin position="363"/>
        <end position="407"/>
    </location>
</feature>
<accession>A0A3P8UVS0</accession>
<dbReference type="InterPro" id="IPR036028">
    <property type="entry name" value="SH3-like_dom_sf"/>
</dbReference>
<feature type="region of interest" description="Disordered" evidence="4">
    <location>
        <begin position="1"/>
        <end position="21"/>
    </location>
</feature>
<dbReference type="SUPFAM" id="SSF47769">
    <property type="entry name" value="SAM/Pointed domain"/>
    <property type="match status" value="1"/>
</dbReference>
<reference evidence="6 7" key="1">
    <citation type="journal article" date="2014" name="Nat. Genet.">
        <title>Whole-genome sequence of a flatfish provides insights into ZW sex chromosome evolution and adaptation to a benthic lifestyle.</title>
        <authorList>
            <person name="Chen S."/>
            <person name="Zhang G."/>
            <person name="Shao C."/>
            <person name="Huang Q."/>
            <person name="Liu G."/>
            <person name="Zhang P."/>
            <person name="Song W."/>
            <person name="An N."/>
            <person name="Chalopin D."/>
            <person name="Volff J.N."/>
            <person name="Hong Y."/>
            <person name="Li Q."/>
            <person name="Sha Z."/>
            <person name="Zhou H."/>
            <person name="Xie M."/>
            <person name="Yu Q."/>
            <person name="Liu Y."/>
            <person name="Xiang H."/>
            <person name="Wang N."/>
            <person name="Wu K."/>
            <person name="Yang C."/>
            <person name="Zhou Q."/>
            <person name="Liao X."/>
            <person name="Yang L."/>
            <person name="Hu Q."/>
            <person name="Zhang J."/>
            <person name="Meng L."/>
            <person name="Jin L."/>
            <person name="Tian Y."/>
            <person name="Lian J."/>
            <person name="Yang J."/>
            <person name="Miao G."/>
            <person name="Liu S."/>
            <person name="Liang Z."/>
            <person name="Yan F."/>
            <person name="Li Y."/>
            <person name="Sun B."/>
            <person name="Zhang H."/>
            <person name="Zhang J."/>
            <person name="Zhu Y."/>
            <person name="Du M."/>
            <person name="Zhao Y."/>
            <person name="Schartl M."/>
            <person name="Tang Q."/>
            <person name="Wang J."/>
        </authorList>
    </citation>
    <scope>NUCLEOTIDE SEQUENCE</scope>
</reference>
<dbReference type="Pfam" id="PF12485">
    <property type="entry name" value="SPIDER"/>
    <property type="match status" value="1"/>
</dbReference>
<dbReference type="SUPFAM" id="SSF50044">
    <property type="entry name" value="SH3-domain"/>
    <property type="match status" value="1"/>
</dbReference>
<dbReference type="FunCoup" id="A0A3P8UVS0">
    <property type="interactions" value="1136"/>
</dbReference>
<reference evidence="6" key="3">
    <citation type="submission" date="2025-09" db="UniProtKB">
        <authorList>
            <consortium name="Ensembl"/>
        </authorList>
    </citation>
    <scope>IDENTIFICATION</scope>
</reference>
<name>A0A3P8UVS0_CYNSE</name>
<evidence type="ECO:0000259" key="5">
    <source>
        <dbReference type="PROSITE" id="PS50002"/>
    </source>
</evidence>
<dbReference type="PROSITE" id="PS50002">
    <property type="entry name" value="SH3"/>
    <property type="match status" value="1"/>
</dbReference>
<dbReference type="CDD" id="cd09493">
    <property type="entry name" value="SAM_SASH-like"/>
    <property type="match status" value="1"/>
</dbReference>
<dbReference type="Pfam" id="PF00536">
    <property type="entry name" value="SAM_1"/>
    <property type="match status" value="1"/>
</dbReference>
<dbReference type="InterPro" id="IPR021090">
    <property type="entry name" value="SPIDER"/>
</dbReference>
<proteinExistence type="predicted"/>
<dbReference type="GeneTree" id="ENSGT00940000160111"/>
<dbReference type="KEGG" id="csem:103390528"/>
<dbReference type="Gene3D" id="1.10.150.50">
    <property type="entry name" value="Transcription Factor, Ets-1"/>
    <property type="match status" value="1"/>
</dbReference>
<dbReference type="PANTHER" id="PTHR12301">
    <property type="entry name" value="SAM-DOMAIN, SH3 AND NUCLEAR LOCALIZATION SIGNALS PROTEIN RELATED"/>
    <property type="match status" value="1"/>
</dbReference>
<dbReference type="InterPro" id="IPR001452">
    <property type="entry name" value="SH3_domain"/>
</dbReference>
<evidence type="ECO:0000313" key="6">
    <source>
        <dbReference type="Ensembl" id="ENSCSEP00000004360.1"/>
    </source>
</evidence>
<evidence type="ECO:0000256" key="2">
    <source>
        <dbReference type="ARBA" id="ARBA00022553"/>
    </source>
</evidence>
<dbReference type="Pfam" id="PF07653">
    <property type="entry name" value="SH3_2"/>
    <property type="match status" value="1"/>
</dbReference>
<dbReference type="InterPro" id="IPR013761">
    <property type="entry name" value="SAM/pointed_sf"/>
</dbReference>